<evidence type="ECO:0000313" key="2">
    <source>
        <dbReference type="Proteomes" id="UP000053237"/>
    </source>
</evidence>
<dbReference type="AlphaFoldDB" id="A0A024FT63"/>
<dbReference type="InParanoid" id="A0A024FT63"/>
<organism evidence="1 2">
    <name type="scientific">Albugo candida</name>
    <dbReference type="NCBI Taxonomy" id="65357"/>
    <lineage>
        <taxon>Eukaryota</taxon>
        <taxon>Sar</taxon>
        <taxon>Stramenopiles</taxon>
        <taxon>Oomycota</taxon>
        <taxon>Peronosporomycetes</taxon>
        <taxon>Albuginales</taxon>
        <taxon>Albuginaceae</taxon>
        <taxon>Albugo</taxon>
    </lineage>
</organism>
<evidence type="ECO:0000313" key="1">
    <source>
        <dbReference type="EMBL" id="CCI10278.1"/>
    </source>
</evidence>
<sequence>MEWLSDRTVFEHMKAFLPFFLPLSENEQKLILRQLPRSTQKIICRPGMINFLPYGVQKALLPDLNEELLRVEYPLYKVQKCRELLTNAQVDLPAKSEMQVGFDMYKASALKLVRQGSAPPRQLDDVLYRILAGRLSRLTFALIPFARKQSLSKIASLSGTLLMLQLYFFPKTRHLVKSSLQLTSAMTLGSAVLFAIGMQSAPKCKSLYFLLSTFMRSFGRNRGYFLQKHGAENEVLWNKKVTSSVSLVLVIMYMVKKLRI</sequence>
<keyword evidence="2" id="KW-1185">Reference proteome</keyword>
<comment type="caution">
    <text evidence="1">The sequence shown here is derived from an EMBL/GenBank/DDBJ whole genome shotgun (WGS) entry which is preliminary data.</text>
</comment>
<name>A0A024FT63_9STRA</name>
<gene>
    <name evidence="1" type="ORF">BN9_089110</name>
</gene>
<reference evidence="1 2" key="1">
    <citation type="submission" date="2012-05" db="EMBL/GenBank/DDBJ databases">
        <title>Recombination and specialization in a pathogen metapopulation.</title>
        <authorList>
            <person name="Gardiner A."/>
            <person name="Kemen E."/>
            <person name="Schultz-Larsen T."/>
            <person name="MacLean D."/>
            <person name="Van Oosterhout C."/>
            <person name="Jones J.D.G."/>
        </authorList>
    </citation>
    <scope>NUCLEOTIDE SEQUENCE [LARGE SCALE GENOMIC DNA]</scope>
    <source>
        <strain evidence="1 2">Ac Nc2</strain>
    </source>
</reference>
<accession>A0A024FT63</accession>
<dbReference type="OrthoDB" id="76271at2759"/>
<proteinExistence type="predicted"/>
<protein>
    <submittedName>
        <fullName evidence="1">Uncharacterized protein</fullName>
    </submittedName>
</protein>
<dbReference type="EMBL" id="CAIX01000191">
    <property type="protein sequence ID" value="CCI10278.1"/>
    <property type="molecule type" value="Genomic_DNA"/>
</dbReference>
<dbReference type="Proteomes" id="UP000053237">
    <property type="component" value="Unassembled WGS sequence"/>
</dbReference>